<dbReference type="PANTHER" id="PTHR11712">
    <property type="entry name" value="POLYKETIDE SYNTHASE-RELATED"/>
    <property type="match status" value="1"/>
</dbReference>
<dbReference type="InterPro" id="IPR000794">
    <property type="entry name" value="Beta-ketoacyl_synthase"/>
</dbReference>
<dbReference type="OrthoDB" id="1404523at2"/>
<name>A0A1I6UNA5_9SPHI</name>
<accession>A0A1I6UNA5</accession>
<proteinExistence type="predicted"/>
<keyword evidence="4" id="KW-1185">Reference proteome</keyword>
<evidence type="ECO:0000259" key="2">
    <source>
        <dbReference type="Pfam" id="PF00109"/>
    </source>
</evidence>
<dbReference type="SUPFAM" id="SSF53901">
    <property type="entry name" value="Thiolase-like"/>
    <property type="match status" value="1"/>
</dbReference>
<evidence type="ECO:0000313" key="4">
    <source>
        <dbReference type="Proteomes" id="UP000198785"/>
    </source>
</evidence>
<feature type="domain" description="Beta-ketoacyl synthase-like N-terminal" evidence="2">
    <location>
        <begin position="45"/>
        <end position="211"/>
    </location>
</feature>
<evidence type="ECO:0000313" key="3">
    <source>
        <dbReference type="EMBL" id="SFT02878.1"/>
    </source>
</evidence>
<dbReference type="Proteomes" id="UP000198785">
    <property type="component" value="Unassembled WGS sequence"/>
</dbReference>
<organism evidence="3 4">
    <name type="scientific">Sphingobacterium wenxiniae</name>
    <dbReference type="NCBI Taxonomy" id="683125"/>
    <lineage>
        <taxon>Bacteria</taxon>
        <taxon>Pseudomonadati</taxon>
        <taxon>Bacteroidota</taxon>
        <taxon>Sphingobacteriia</taxon>
        <taxon>Sphingobacteriales</taxon>
        <taxon>Sphingobacteriaceae</taxon>
        <taxon>Sphingobacterium</taxon>
    </lineage>
</organism>
<keyword evidence="1" id="KW-0808">Transferase</keyword>
<dbReference type="PANTHER" id="PTHR11712:SF336">
    <property type="entry name" value="3-OXOACYL-[ACYL-CARRIER-PROTEIN] SYNTHASE, MITOCHONDRIAL"/>
    <property type="match status" value="1"/>
</dbReference>
<gene>
    <name evidence="3" type="ORF">SAMN05660206_109125</name>
</gene>
<evidence type="ECO:0000256" key="1">
    <source>
        <dbReference type="ARBA" id="ARBA00022679"/>
    </source>
</evidence>
<dbReference type="GO" id="GO:0006633">
    <property type="term" value="P:fatty acid biosynthetic process"/>
    <property type="evidence" value="ECO:0007669"/>
    <property type="project" value="TreeGrafter"/>
</dbReference>
<dbReference type="InterPro" id="IPR016039">
    <property type="entry name" value="Thiolase-like"/>
</dbReference>
<dbReference type="Pfam" id="PF00109">
    <property type="entry name" value="ketoacyl-synt"/>
    <property type="match status" value="1"/>
</dbReference>
<dbReference type="AlphaFoldDB" id="A0A1I6UNA5"/>
<dbReference type="GO" id="GO:0004315">
    <property type="term" value="F:3-oxoacyl-[acyl-carrier-protein] synthase activity"/>
    <property type="evidence" value="ECO:0007669"/>
    <property type="project" value="TreeGrafter"/>
</dbReference>
<dbReference type="EMBL" id="FOZZ01000009">
    <property type="protein sequence ID" value="SFT02878.1"/>
    <property type="molecule type" value="Genomic_DNA"/>
</dbReference>
<dbReference type="Gene3D" id="3.40.47.10">
    <property type="match status" value="1"/>
</dbReference>
<reference evidence="3 4" key="1">
    <citation type="submission" date="2016-10" db="EMBL/GenBank/DDBJ databases">
        <authorList>
            <person name="de Groot N.N."/>
        </authorList>
    </citation>
    <scope>NUCLEOTIDE SEQUENCE [LARGE SCALE GENOMIC DNA]</scope>
    <source>
        <strain evidence="3 4">DSM 22789</strain>
    </source>
</reference>
<protein>
    <submittedName>
        <fullName evidence="3">3-oxoacyl-(Acyl-carrier-protein) synthase</fullName>
    </submittedName>
</protein>
<dbReference type="STRING" id="683125.SAMN05660206_109125"/>
<sequence>MKKTAYINGIGAVTAQGVWSERLLADATELQQSIAPVQHPSYKEMISPAMVRRMSNGIKMGIYASQQALDEAEIAMPDAIVAGTGLGCLEDSEKFLRNVLDNDEQFLTPTAFIQSTHNTVASQIALRLQCKAYNFTYVHRSVSFESALLDALLQLQSGKATHILAGASDEISDHTYSLLQQIGYIKQDGIQESVKNSTSVGVNYSEGAVFFGLSTNKMAHTYAEIVDVRIQNDVNQVQLKDFVALFLQENNVAIEEVDALILGINGDIESDQYYTHLLADFDAVPTVYYKHLIGQFDSSSAFGLAVASQLLKHQELPKQLFWQEQERKNFRYVLLYNQFKGKDHSLVLLRAC</sequence>
<dbReference type="RefSeq" id="WP_093366563.1">
    <property type="nucleotide sequence ID" value="NZ_FOZZ01000009.1"/>
</dbReference>
<dbReference type="InterPro" id="IPR014030">
    <property type="entry name" value="Ketoacyl_synth_N"/>
</dbReference>